<accession>A0ACB8AIG6</accession>
<keyword evidence="2" id="KW-1185">Reference proteome</keyword>
<dbReference type="Proteomes" id="UP000790377">
    <property type="component" value="Unassembled WGS sequence"/>
</dbReference>
<dbReference type="EMBL" id="MU267650">
    <property type="protein sequence ID" value="KAH7912508.1"/>
    <property type="molecule type" value="Genomic_DNA"/>
</dbReference>
<protein>
    <submittedName>
        <fullName evidence="1">Uncharacterized protein</fullName>
    </submittedName>
</protein>
<reference evidence="1" key="1">
    <citation type="journal article" date="2021" name="New Phytol.">
        <title>Evolutionary innovations through gain and loss of genes in the ectomycorrhizal Boletales.</title>
        <authorList>
            <person name="Wu G."/>
            <person name="Miyauchi S."/>
            <person name="Morin E."/>
            <person name="Kuo A."/>
            <person name="Drula E."/>
            <person name="Varga T."/>
            <person name="Kohler A."/>
            <person name="Feng B."/>
            <person name="Cao Y."/>
            <person name="Lipzen A."/>
            <person name="Daum C."/>
            <person name="Hundley H."/>
            <person name="Pangilinan J."/>
            <person name="Johnson J."/>
            <person name="Barry K."/>
            <person name="LaButti K."/>
            <person name="Ng V."/>
            <person name="Ahrendt S."/>
            <person name="Min B."/>
            <person name="Choi I.G."/>
            <person name="Park H."/>
            <person name="Plett J.M."/>
            <person name="Magnuson J."/>
            <person name="Spatafora J.W."/>
            <person name="Nagy L.G."/>
            <person name="Henrissat B."/>
            <person name="Grigoriev I.V."/>
            <person name="Yang Z.L."/>
            <person name="Xu J."/>
            <person name="Martin F.M."/>
        </authorList>
    </citation>
    <scope>NUCLEOTIDE SEQUENCE</scope>
    <source>
        <strain evidence="1">ATCC 28755</strain>
    </source>
</reference>
<name>A0ACB8AIG6_9AGAM</name>
<evidence type="ECO:0000313" key="2">
    <source>
        <dbReference type="Proteomes" id="UP000790377"/>
    </source>
</evidence>
<gene>
    <name evidence="1" type="ORF">BJ138DRAFT_1004302</name>
</gene>
<evidence type="ECO:0000313" key="1">
    <source>
        <dbReference type="EMBL" id="KAH7912508.1"/>
    </source>
</evidence>
<proteinExistence type="predicted"/>
<organism evidence="1 2">
    <name type="scientific">Hygrophoropsis aurantiaca</name>
    <dbReference type="NCBI Taxonomy" id="72124"/>
    <lineage>
        <taxon>Eukaryota</taxon>
        <taxon>Fungi</taxon>
        <taxon>Dikarya</taxon>
        <taxon>Basidiomycota</taxon>
        <taxon>Agaricomycotina</taxon>
        <taxon>Agaricomycetes</taxon>
        <taxon>Agaricomycetidae</taxon>
        <taxon>Boletales</taxon>
        <taxon>Coniophorineae</taxon>
        <taxon>Hygrophoropsidaceae</taxon>
        <taxon>Hygrophoropsis</taxon>
    </lineage>
</organism>
<sequence>MRIPDNKKEEESIDSILAMMDGNVDREVARKVLRKCDGDADKAALAMLDGDHGEESSQWHSQSQNAIANTLPRMTGPPTRANSPTIDLTGDDPNDDMSRALKASLESISQETAPKFGPSERPSDPNWAVVPSNAETGTDAQYYQTLGKAIEESMADHYHNDANEPYEPIPAAMREAGCPVVLRPTAQDTVYAALILQSLFFIPQVRERISHWRPSPPPGMSEASIPTSGPEHLLWTLVEIYAHMDLAQLPELNIDGALRIFDAERWSTLAEQPGELSHSMYILPKLLSRVASTLERLFSEQHISEDCSLPRPRCLHFQYGNSDSEPGERLRETCIVKVEVTGGESNDLLGRLSALLSKPQEITLRQEVIFEPSDVVTFHLSRSAGNHFHGTSTEKKIERQPFRYPSHIYLDQFLGENVELANAKRALQREMIEKIAELVVHKKSLTNFNDKDTLKDLRSSLYYFEHVADAKEDQERATTIQTTVTKLKSIIAKVEKEIQSTEEQIAKLKEESSNLFNCAELQKVRYDLRVVFVHDGLYGRKHLYTYVQEKGIWWKTVDSSITQVSEETVLTDPAGLHLNAGPYLLMYSRTLPESKGDQDTLLPWPEVLQETVKRNNDLLFEQLAQQTTAGQEHPPSSPMTPARSLAQTPSECTIESTGVEPSLSEDEQMVG</sequence>
<comment type="caution">
    <text evidence="1">The sequence shown here is derived from an EMBL/GenBank/DDBJ whole genome shotgun (WGS) entry which is preliminary data.</text>
</comment>